<dbReference type="AlphaFoldDB" id="A0A5B7WY55"/>
<dbReference type="Proteomes" id="UP000307000">
    <property type="component" value="Chromosome"/>
</dbReference>
<evidence type="ECO:0000313" key="5">
    <source>
        <dbReference type="Proteomes" id="UP000307000"/>
    </source>
</evidence>
<accession>A0A5B7WY55</accession>
<evidence type="ECO:0000256" key="2">
    <source>
        <dbReference type="PROSITE-ProRule" id="PRU00335"/>
    </source>
</evidence>
<evidence type="ECO:0000259" key="3">
    <source>
        <dbReference type="PROSITE" id="PS50977"/>
    </source>
</evidence>
<dbReference type="PANTHER" id="PTHR43479:SF7">
    <property type="entry name" value="TETR-FAMILY TRANSCRIPTIONAL REGULATOR"/>
    <property type="match status" value="1"/>
</dbReference>
<name>A0A5B7WY55_9MICC</name>
<feature type="domain" description="HTH tetR-type" evidence="3">
    <location>
        <begin position="9"/>
        <end position="69"/>
    </location>
</feature>
<dbReference type="PANTHER" id="PTHR43479">
    <property type="entry name" value="ACREF/ENVCD OPERON REPRESSOR-RELATED"/>
    <property type="match status" value="1"/>
</dbReference>
<evidence type="ECO:0000256" key="1">
    <source>
        <dbReference type="ARBA" id="ARBA00023125"/>
    </source>
</evidence>
<dbReference type="PROSITE" id="PS50977">
    <property type="entry name" value="HTH_TETR_2"/>
    <property type="match status" value="1"/>
</dbReference>
<proteinExistence type="predicted"/>
<keyword evidence="5" id="KW-1185">Reference proteome</keyword>
<reference evidence="4 5" key="1">
    <citation type="submission" date="2018-12" db="EMBL/GenBank/DDBJ databases">
        <title>Complete Genome Sequence of Glutamicibacter creatinolyticus strain LGCM259,isolated from an abscess of a 12-year-old mare in Italy.</title>
        <authorList>
            <person name="Santos R.G."/>
            <person name="Silva A.L."/>
            <person name="Seyffert N."/>
            <person name="Castro T.L.P."/>
            <person name="Attili A.R."/>
            <person name="Rifici C."/>
            <person name="Mazzullo G."/>
            <person name="Brenig B."/>
            <person name="Venanzi F."/>
            <person name="Azevedo V."/>
        </authorList>
    </citation>
    <scope>NUCLEOTIDE SEQUENCE [LARGE SCALE GENOMIC DNA]</scope>
    <source>
        <strain evidence="4 5">LGCM 259</strain>
    </source>
</reference>
<dbReference type="EMBL" id="CP034412">
    <property type="protein sequence ID" value="QCY48325.1"/>
    <property type="molecule type" value="Genomic_DNA"/>
</dbReference>
<dbReference type="SUPFAM" id="SSF46689">
    <property type="entry name" value="Homeodomain-like"/>
    <property type="match status" value="1"/>
</dbReference>
<organism evidence="4 5">
    <name type="scientific">Glutamicibacter creatinolyticus</name>
    <dbReference type="NCBI Taxonomy" id="162496"/>
    <lineage>
        <taxon>Bacteria</taxon>
        <taxon>Bacillati</taxon>
        <taxon>Actinomycetota</taxon>
        <taxon>Actinomycetes</taxon>
        <taxon>Micrococcales</taxon>
        <taxon>Micrococcaceae</taxon>
        <taxon>Glutamicibacter</taxon>
    </lineage>
</organism>
<dbReference type="InterPro" id="IPR009057">
    <property type="entry name" value="Homeodomain-like_sf"/>
</dbReference>
<dbReference type="Gene3D" id="1.10.357.10">
    <property type="entry name" value="Tetracycline Repressor, domain 2"/>
    <property type="match status" value="1"/>
</dbReference>
<feature type="DNA-binding region" description="H-T-H motif" evidence="2">
    <location>
        <begin position="32"/>
        <end position="51"/>
    </location>
</feature>
<dbReference type="PRINTS" id="PR00455">
    <property type="entry name" value="HTHTETR"/>
</dbReference>
<evidence type="ECO:0000313" key="4">
    <source>
        <dbReference type="EMBL" id="QCY48325.1"/>
    </source>
</evidence>
<sequence length="198" mass="22099">MSYEDPRTVRTRAALSNSLVELVLERGYAAVKVEHVAAHAAVGRATFYTHFATKEALYDYTVESILGELRLLLEDVDREHAGFTGQPVRALFGHASKNPNAYRMILRGEGDGRGLRLLIERWAAVAEQIFADRVHAQDVRPRVDLRVIAQAWAGEQVAVLLWWLDAPAPRPGLDQVVQTLADLSRYGRHWASGFSVTP</sequence>
<dbReference type="GO" id="GO:0003677">
    <property type="term" value="F:DNA binding"/>
    <property type="evidence" value="ECO:0007669"/>
    <property type="project" value="UniProtKB-UniRule"/>
</dbReference>
<dbReference type="KEGG" id="gcr:GcLGCM259_2618"/>
<keyword evidence="1 2" id="KW-0238">DNA-binding</keyword>
<gene>
    <name evidence="4" type="ORF">GcLGCM259_2618</name>
</gene>
<dbReference type="Pfam" id="PF00440">
    <property type="entry name" value="TetR_N"/>
    <property type="match status" value="1"/>
</dbReference>
<dbReference type="RefSeq" id="WP_138175519.1">
    <property type="nucleotide sequence ID" value="NZ_CP034412.1"/>
</dbReference>
<protein>
    <recommendedName>
        <fullName evidence="3">HTH tetR-type domain-containing protein</fullName>
    </recommendedName>
</protein>
<dbReference type="InterPro" id="IPR050624">
    <property type="entry name" value="HTH-type_Tx_Regulator"/>
</dbReference>
<dbReference type="InterPro" id="IPR001647">
    <property type="entry name" value="HTH_TetR"/>
</dbReference>